<organism evidence="3">
    <name type="scientific">metagenome</name>
    <dbReference type="NCBI Taxonomy" id="256318"/>
    <lineage>
        <taxon>unclassified sequences</taxon>
        <taxon>metagenomes</taxon>
    </lineage>
</organism>
<feature type="transmembrane region" description="Helical" evidence="1">
    <location>
        <begin position="75"/>
        <end position="96"/>
    </location>
</feature>
<evidence type="ECO:0000313" key="3">
    <source>
        <dbReference type="EMBL" id="CUR62353.1"/>
    </source>
</evidence>
<dbReference type="Pfam" id="PF04116">
    <property type="entry name" value="FA_hydroxylase"/>
    <property type="match status" value="1"/>
</dbReference>
<protein>
    <submittedName>
        <fullName evidence="3">Fatty acid hydroxylase-like protein</fullName>
    </submittedName>
</protein>
<evidence type="ECO:0000259" key="2">
    <source>
        <dbReference type="Pfam" id="PF04116"/>
    </source>
</evidence>
<reference evidence="3" key="1">
    <citation type="submission" date="2015-08" db="EMBL/GenBank/DDBJ databases">
        <authorList>
            <person name="Babu N.S."/>
            <person name="Beckwith C.J."/>
            <person name="Beseler K.G."/>
            <person name="Brison A."/>
            <person name="Carone J.V."/>
            <person name="Caskin T.P."/>
            <person name="Diamond M."/>
            <person name="Durham M.E."/>
            <person name="Foxe J.M."/>
            <person name="Go M."/>
            <person name="Henderson B.A."/>
            <person name="Jones I.B."/>
            <person name="McGettigan J.A."/>
            <person name="Micheletti S.J."/>
            <person name="Nasrallah M.E."/>
            <person name="Ortiz D."/>
            <person name="Piller C.R."/>
            <person name="Privatt S.R."/>
            <person name="Schneider S.L."/>
            <person name="Sharp S."/>
            <person name="Smith T.C."/>
            <person name="Stanton J.D."/>
            <person name="Ullery H.E."/>
            <person name="Wilson R.J."/>
            <person name="Serrano M.G."/>
            <person name="Buck G."/>
            <person name="Lee V."/>
            <person name="Wang Y."/>
            <person name="Carvalho R."/>
            <person name="Voegtly L."/>
            <person name="Shi R."/>
            <person name="Duckworth R."/>
            <person name="Johnson A."/>
            <person name="Loviza R."/>
            <person name="Walstead R."/>
            <person name="Shah Z."/>
            <person name="Kiflezghi M."/>
            <person name="Wade K."/>
            <person name="Ball S.L."/>
            <person name="Bradley K.W."/>
            <person name="Asai D.J."/>
            <person name="Bowman C.A."/>
            <person name="Russell D.A."/>
            <person name="Pope W.H."/>
            <person name="Jacobs-Sera D."/>
            <person name="Hendrix R.W."/>
            <person name="Hatfull G.F."/>
        </authorList>
    </citation>
    <scope>NUCLEOTIDE SEQUENCE</scope>
</reference>
<gene>
    <name evidence="3" type="ORF">NOCA170299</name>
</gene>
<dbReference type="AlphaFoldDB" id="A0A2P2CK48"/>
<feature type="domain" description="Fatty acid hydroxylase" evidence="2">
    <location>
        <begin position="78"/>
        <end position="227"/>
    </location>
</feature>
<feature type="transmembrane region" description="Helical" evidence="1">
    <location>
        <begin position="135"/>
        <end position="157"/>
    </location>
</feature>
<keyword evidence="1" id="KW-0472">Membrane</keyword>
<feature type="transmembrane region" description="Helical" evidence="1">
    <location>
        <begin position="50"/>
        <end position="69"/>
    </location>
</feature>
<dbReference type="InterPro" id="IPR006694">
    <property type="entry name" value="Fatty_acid_hydroxylase"/>
</dbReference>
<dbReference type="EMBL" id="CZKB01000027">
    <property type="protein sequence ID" value="CUR62353.1"/>
    <property type="molecule type" value="Genomic_DNA"/>
</dbReference>
<dbReference type="GO" id="GO:0008610">
    <property type="term" value="P:lipid biosynthetic process"/>
    <property type="evidence" value="ECO:0007669"/>
    <property type="project" value="InterPro"/>
</dbReference>
<name>A0A2P2CK48_9ZZZZ</name>
<dbReference type="GO" id="GO:0005506">
    <property type="term" value="F:iron ion binding"/>
    <property type="evidence" value="ECO:0007669"/>
    <property type="project" value="InterPro"/>
</dbReference>
<dbReference type="GO" id="GO:0016491">
    <property type="term" value="F:oxidoreductase activity"/>
    <property type="evidence" value="ECO:0007669"/>
    <property type="project" value="InterPro"/>
</dbReference>
<evidence type="ECO:0000256" key="1">
    <source>
        <dbReference type="SAM" id="Phobius"/>
    </source>
</evidence>
<keyword evidence="1" id="KW-1133">Transmembrane helix</keyword>
<accession>A0A2P2CK48</accession>
<feature type="transmembrane region" description="Helical" evidence="1">
    <location>
        <begin position="163"/>
        <end position="183"/>
    </location>
</feature>
<keyword evidence="1" id="KW-0812">Transmembrane</keyword>
<proteinExistence type="predicted"/>
<sequence>MSDAGARTPRDVVDALAQQRLAGAERELSRRPKVTLAQTGRAFWRYPSPWMIGTFLLAAVAARLAIGSWSWSDLLAPAVFVALFPVVEWVIHVFILHWRPRRIAGVEVDTLLARDHRRHHADPRDVPLVFIPWRALVWVIALPGIVAPIGVGGLLGADLPGRLSFVVTLAAALFVYEWTHYVIHSDYKPRTRPYKAIWRNHRLHHYKNEHYWFSVTTSGTSDRLLGTYPDPASVATSPTAKDLHGLGET</sequence>